<dbReference type="EMBL" id="JABWDY010010333">
    <property type="protein sequence ID" value="KAF5200759.1"/>
    <property type="molecule type" value="Genomic_DNA"/>
</dbReference>
<reference evidence="2 3" key="1">
    <citation type="submission" date="2020-06" db="EMBL/GenBank/DDBJ databases">
        <title>Transcriptomic and genomic resources for Thalictrum thalictroides and T. hernandezii: Facilitating candidate gene discovery in an emerging model plant lineage.</title>
        <authorList>
            <person name="Arias T."/>
            <person name="Riano-Pachon D.M."/>
            <person name="Di Stilio V.S."/>
        </authorList>
    </citation>
    <scope>NUCLEOTIDE SEQUENCE [LARGE SCALE GENOMIC DNA]</scope>
    <source>
        <strain evidence="3">cv. WT478/WT964</strain>
        <tissue evidence="2">Leaves</tissue>
    </source>
</reference>
<name>A0A7J6WTQ7_THATH</name>
<organism evidence="2 3">
    <name type="scientific">Thalictrum thalictroides</name>
    <name type="common">Rue-anemone</name>
    <name type="synonym">Anemone thalictroides</name>
    <dbReference type="NCBI Taxonomy" id="46969"/>
    <lineage>
        <taxon>Eukaryota</taxon>
        <taxon>Viridiplantae</taxon>
        <taxon>Streptophyta</taxon>
        <taxon>Embryophyta</taxon>
        <taxon>Tracheophyta</taxon>
        <taxon>Spermatophyta</taxon>
        <taxon>Magnoliopsida</taxon>
        <taxon>Ranunculales</taxon>
        <taxon>Ranunculaceae</taxon>
        <taxon>Thalictroideae</taxon>
        <taxon>Thalictrum</taxon>
    </lineage>
</organism>
<evidence type="ECO:0000313" key="3">
    <source>
        <dbReference type="Proteomes" id="UP000554482"/>
    </source>
</evidence>
<sequence>MGLPPISPNDNVIGIIVVNTAIAISIFKSIIQRILHIFGIHLLSLESEPLIYYEDEAPKTRMDEFREHVPAIRTCLVPEDEEHKKKHPLSW</sequence>
<dbReference type="AlphaFoldDB" id="A0A7J6WTQ7"/>
<evidence type="ECO:0000313" key="2">
    <source>
        <dbReference type="EMBL" id="KAF5200759.1"/>
    </source>
</evidence>
<dbReference type="Proteomes" id="UP000554482">
    <property type="component" value="Unassembled WGS sequence"/>
</dbReference>
<gene>
    <name evidence="2" type="ORF">FRX31_009654</name>
</gene>
<dbReference type="OrthoDB" id="8062037at2759"/>
<feature type="transmembrane region" description="Helical" evidence="1">
    <location>
        <begin position="12"/>
        <end position="31"/>
    </location>
</feature>
<keyword evidence="1" id="KW-0472">Membrane</keyword>
<keyword evidence="3" id="KW-1185">Reference proteome</keyword>
<protein>
    <submittedName>
        <fullName evidence="2">Uncharacterized protein</fullName>
    </submittedName>
</protein>
<comment type="caution">
    <text evidence="2">The sequence shown here is derived from an EMBL/GenBank/DDBJ whole genome shotgun (WGS) entry which is preliminary data.</text>
</comment>
<evidence type="ECO:0000256" key="1">
    <source>
        <dbReference type="SAM" id="Phobius"/>
    </source>
</evidence>
<proteinExistence type="predicted"/>
<keyword evidence="1" id="KW-0812">Transmembrane</keyword>
<keyword evidence="1" id="KW-1133">Transmembrane helix</keyword>
<accession>A0A7J6WTQ7</accession>